<feature type="transmembrane region" description="Helical" evidence="10">
    <location>
        <begin position="7"/>
        <end position="29"/>
    </location>
</feature>
<evidence type="ECO:0000256" key="2">
    <source>
        <dbReference type="ARBA" id="ARBA00004141"/>
    </source>
</evidence>
<keyword evidence="6 10" id="KW-0812">Transmembrane</keyword>
<feature type="domain" description="Histidine kinase" evidence="11">
    <location>
        <begin position="211"/>
        <end position="409"/>
    </location>
</feature>
<dbReference type="InterPro" id="IPR050398">
    <property type="entry name" value="HssS/ArlS-like"/>
</dbReference>
<dbReference type="NCBIfam" id="NF038389">
    <property type="entry name" value="ArsS_fam_HK"/>
    <property type="match status" value="1"/>
</dbReference>
<gene>
    <name evidence="13" type="ORF">B6S12_09220</name>
</gene>
<keyword evidence="8 10" id="KW-1133">Transmembrane helix</keyword>
<dbReference type="CDD" id="cd06225">
    <property type="entry name" value="HAMP"/>
    <property type="match status" value="1"/>
</dbReference>
<comment type="catalytic activity">
    <reaction evidence="1">
        <text>ATP + protein L-histidine = ADP + protein N-phospho-L-histidine.</text>
        <dbReference type="EC" id="2.7.13.3"/>
    </reaction>
</comment>
<feature type="transmembrane region" description="Helical" evidence="10">
    <location>
        <begin position="130"/>
        <end position="155"/>
    </location>
</feature>
<dbReference type="SUPFAM" id="SSF55874">
    <property type="entry name" value="ATPase domain of HSP90 chaperone/DNA topoisomerase II/histidine kinase"/>
    <property type="match status" value="1"/>
</dbReference>
<protein>
    <recommendedName>
        <fullName evidence="3">histidine kinase</fullName>
        <ecNumber evidence="3">2.7.13.3</ecNumber>
    </recommendedName>
</protein>
<dbReference type="SUPFAM" id="SSF47384">
    <property type="entry name" value="Homodimeric domain of signal transducing histidine kinase"/>
    <property type="match status" value="1"/>
</dbReference>
<reference evidence="13 14" key="1">
    <citation type="submission" date="2017-03" db="EMBL/GenBank/DDBJ databases">
        <title>Genomic and clinical evidence uncovers the enterohepatic species Helicobacter valdiviensis as a potential human intestinal pathogen.</title>
        <authorList>
            <person name="Fresia P."/>
            <person name="Jara R."/>
            <person name="Sierra R."/>
            <person name="Ferres I."/>
            <person name="Greif G."/>
            <person name="Iraola G."/>
            <person name="Collado L."/>
        </authorList>
    </citation>
    <scope>NUCLEOTIDE SEQUENCE [LARGE SCALE GENOMIC DNA]</scope>
    <source>
        <strain evidence="13 14">WBE14</strain>
    </source>
</reference>
<dbReference type="EMBL" id="NBIU01000036">
    <property type="protein sequence ID" value="PZT47405.1"/>
    <property type="molecule type" value="Genomic_DNA"/>
</dbReference>
<dbReference type="InterPro" id="IPR003660">
    <property type="entry name" value="HAMP_dom"/>
</dbReference>
<keyword evidence="14" id="KW-1185">Reference proteome</keyword>
<evidence type="ECO:0000256" key="10">
    <source>
        <dbReference type="SAM" id="Phobius"/>
    </source>
</evidence>
<dbReference type="GO" id="GO:0000155">
    <property type="term" value="F:phosphorelay sensor kinase activity"/>
    <property type="evidence" value="ECO:0007669"/>
    <property type="project" value="InterPro"/>
</dbReference>
<evidence type="ECO:0000256" key="7">
    <source>
        <dbReference type="ARBA" id="ARBA00022777"/>
    </source>
</evidence>
<evidence type="ECO:0000256" key="4">
    <source>
        <dbReference type="ARBA" id="ARBA00022553"/>
    </source>
</evidence>
<dbReference type="SUPFAM" id="SSF158472">
    <property type="entry name" value="HAMP domain-like"/>
    <property type="match status" value="1"/>
</dbReference>
<accession>A0A2W6MS75</accession>
<proteinExistence type="predicted"/>
<keyword evidence="9 10" id="KW-0472">Membrane</keyword>
<keyword evidence="7 13" id="KW-0418">Kinase</keyword>
<dbReference type="OrthoDB" id="9812241at2"/>
<keyword evidence="5" id="KW-0808">Transferase</keyword>
<dbReference type="PROSITE" id="PS50885">
    <property type="entry name" value="HAMP"/>
    <property type="match status" value="1"/>
</dbReference>
<evidence type="ECO:0000259" key="12">
    <source>
        <dbReference type="PROSITE" id="PS50885"/>
    </source>
</evidence>
<dbReference type="Pfam" id="PF02518">
    <property type="entry name" value="HATPase_c"/>
    <property type="match status" value="1"/>
</dbReference>
<dbReference type="InterPro" id="IPR036097">
    <property type="entry name" value="HisK_dim/P_sf"/>
</dbReference>
<dbReference type="EC" id="2.7.13.3" evidence="3"/>
<dbReference type="Proteomes" id="UP000249746">
    <property type="component" value="Unassembled WGS sequence"/>
</dbReference>
<evidence type="ECO:0000313" key="13">
    <source>
        <dbReference type="EMBL" id="PZT47405.1"/>
    </source>
</evidence>
<evidence type="ECO:0000259" key="11">
    <source>
        <dbReference type="PROSITE" id="PS50109"/>
    </source>
</evidence>
<keyword evidence="4" id="KW-0597">Phosphoprotein</keyword>
<dbReference type="GO" id="GO:0016020">
    <property type="term" value="C:membrane"/>
    <property type="evidence" value="ECO:0007669"/>
    <property type="project" value="UniProtKB-SubCell"/>
</dbReference>
<dbReference type="AlphaFoldDB" id="A0A2W6MS75"/>
<dbReference type="SMART" id="SM00387">
    <property type="entry name" value="HATPase_c"/>
    <property type="match status" value="1"/>
</dbReference>
<evidence type="ECO:0000256" key="5">
    <source>
        <dbReference type="ARBA" id="ARBA00022679"/>
    </source>
</evidence>
<evidence type="ECO:0000256" key="1">
    <source>
        <dbReference type="ARBA" id="ARBA00000085"/>
    </source>
</evidence>
<comment type="subcellular location">
    <subcellularLocation>
        <location evidence="2">Membrane</location>
        <topology evidence="2">Multi-pass membrane protein</topology>
    </subcellularLocation>
</comment>
<evidence type="ECO:0000256" key="3">
    <source>
        <dbReference type="ARBA" id="ARBA00012438"/>
    </source>
</evidence>
<sequence length="417" mass="48524">MIRNSIIIKITILFIAAIVGLSAFSYYFIREEINKEIADNQLRYSQFLTTINQLVRFGDNVELIEKYLYELGLTKITNTHTLEKFENQALPNLTNGIIAKIIKEEEGFYLFLQTPFEWKVYGDIHSHNLINYYIITFTAFLIVIFLFVLVIKSILPLNILRKKIRRFAEGQQNITFSIPQNDEIGELAREFDNAVMKINALNQSRHLFLRSIMHELKTPITKGRITAEMIDNALYKERLCSVFERLNSLINEFAKIEELSSRNYCLNKQNYKLQEVLQKVFKMLLVEEDQISSLFILPKEEYYLRCDFEMLTLAIKNLLDNALKYKSEGLVEIKIEENDLMIVNYAPPLPYTLKDHSKPFFKDKNSSKNGGLGLGIYIIKSTLEAQELVLDYLHKNNQNIFSIKGVISKKQKGPNNV</sequence>
<dbReference type="SMART" id="SM00388">
    <property type="entry name" value="HisKA"/>
    <property type="match status" value="1"/>
</dbReference>
<dbReference type="RefSeq" id="WP_111230510.1">
    <property type="nucleotide sequence ID" value="NZ_NBIU01000036.1"/>
</dbReference>
<dbReference type="PANTHER" id="PTHR45528">
    <property type="entry name" value="SENSOR HISTIDINE KINASE CPXA"/>
    <property type="match status" value="1"/>
</dbReference>
<dbReference type="PROSITE" id="PS50109">
    <property type="entry name" value="HIS_KIN"/>
    <property type="match status" value="1"/>
</dbReference>
<dbReference type="InterPro" id="IPR005467">
    <property type="entry name" value="His_kinase_dom"/>
</dbReference>
<evidence type="ECO:0000256" key="6">
    <source>
        <dbReference type="ARBA" id="ARBA00022692"/>
    </source>
</evidence>
<dbReference type="PANTHER" id="PTHR45528:SF12">
    <property type="entry name" value="SENSOR HISTIDINE KINASE ARSS"/>
    <property type="match status" value="1"/>
</dbReference>
<dbReference type="InterPro" id="IPR047994">
    <property type="entry name" value="ArsS-like"/>
</dbReference>
<dbReference type="Gene3D" id="3.30.565.10">
    <property type="entry name" value="Histidine kinase-like ATPase, C-terminal domain"/>
    <property type="match status" value="1"/>
</dbReference>
<name>A0A2W6MS75_9HELI</name>
<dbReference type="CDD" id="cd00082">
    <property type="entry name" value="HisKA"/>
    <property type="match status" value="1"/>
</dbReference>
<dbReference type="InterPro" id="IPR003661">
    <property type="entry name" value="HisK_dim/P_dom"/>
</dbReference>
<comment type="caution">
    <text evidence="13">The sequence shown here is derived from an EMBL/GenBank/DDBJ whole genome shotgun (WGS) entry which is preliminary data.</text>
</comment>
<dbReference type="Gene3D" id="1.10.287.130">
    <property type="match status" value="1"/>
</dbReference>
<evidence type="ECO:0000313" key="14">
    <source>
        <dbReference type="Proteomes" id="UP000249746"/>
    </source>
</evidence>
<evidence type="ECO:0000256" key="9">
    <source>
        <dbReference type="ARBA" id="ARBA00023136"/>
    </source>
</evidence>
<dbReference type="InterPro" id="IPR036890">
    <property type="entry name" value="HATPase_C_sf"/>
</dbReference>
<organism evidence="13 14">
    <name type="scientific">Helicobacter valdiviensis</name>
    <dbReference type="NCBI Taxonomy" id="1458358"/>
    <lineage>
        <taxon>Bacteria</taxon>
        <taxon>Pseudomonadati</taxon>
        <taxon>Campylobacterota</taxon>
        <taxon>Epsilonproteobacteria</taxon>
        <taxon>Campylobacterales</taxon>
        <taxon>Helicobacteraceae</taxon>
        <taxon>Helicobacter</taxon>
    </lineage>
</organism>
<dbReference type="InterPro" id="IPR003594">
    <property type="entry name" value="HATPase_dom"/>
</dbReference>
<evidence type="ECO:0000256" key="8">
    <source>
        <dbReference type="ARBA" id="ARBA00022989"/>
    </source>
</evidence>
<feature type="domain" description="HAMP" evidence="12">
    <location>
        <begin position="156"/>
        <end position="203"/>
    </location>
</feature>